<feature type="transmembrane region" description="Helical" evidence="5">
    <location>
        <begin position="150"/>
        <end position="169"/>
    </location>
</feature>
<evidence type="ECO:0000256" key="3">
    <source>
        <dbReference type="ARBA" id="ARBA00022989"/>
    </source>
</evidence>
<dbReference type="Pfam" id="PF01027">
    <property type="entry name" value="Bax1-I"/>
    <property type="match status" value="1"/>
</dbReference>
<evidence type="ECO:0000256" key="4">
    <source>
        <dbReference type="ARBA" id="ARBA00023136"/>
    </source>
</evidence>
<evidence type="ECO:0000313" key="7">
    <source>
        <dbReference type="RefSeq" id="XP_035658444.1"/>
    </source>
</evidence>
<dbReference type="GO" id="GO:0005794">
    <property type="term" value="C:Golgi apparatus"/>
    <property type="evidence" value="ECO:0000318"/>
    <property type="project" value="GO_Central"/>
</dbReference>
<dbReference type="OrthoDB" id="7933078at2759"/>
<evidence type="ECO:0000256" key="1">
    <source>
        <dbReference type="ARBA" id="ARBA00004141"/>
    </source>
</evidence>
<keyword evidence="2 5" id="KW-0812">Transmembrane</keyword>
<accession>A0A9J7KE34</accession>
<dbReference type="KEGG" id="bfo:118403755"/>
<dbReference type="Proteomes" id="UP000001554">
    <property type="component" value="Chromosome 16"/>
</dbReference>
<keyword evidence="3 5" id="KW-1133">Transmembrane helix</keyword>
<dbReference type="GeneID" id="118403755"/>
<dbReference type="GO" id="GO:0005262">
    <property type="term" value="F:calcium channel activity"/>
    <property type="evidence" value="ECO:0000318"/>
    <property type="project" value="GO_Central"/>
</dbReference>
<reference evidence="7" key="2">
    <citation type="submission" date="2025-08" db="UniProtKB">
        <authorList>
            <consortium name="RefSeq"/>
        </authorList>
    </citation>
    <scope>IDENTIFICATION</scope>
    <source>
        <strain evidence="7">S238N-H82</strain>
        <tissue evidence="7">Testes</tissue>
    </source>
</reference>
<feature type="transmembrane region" description="Helical" evidence="5">
    <location>
        <begin position="211"/>
        <end position="232"/>
    </location>
</feature>
<proteinExistence type="inferred from homology"/>
<sequence>MIGSDDSEAFAGANMEFDDSVVRRSFMRKVFSILMVQLVVTIGIIAIFLYVDEVNEFARTHHWMYYVALGVTFVMIITLACCPNIRRNFPVNFICLAIFTLAEGYLLGSISAAYGADAVMWAAAITAIVSLSLTIFALQTKIDFTVMGGCLFVFLIVLLCFGILCAIIRNHYANIAYSALGALLFAFYLVYDIQLMMGGKHKYSISPEEYIFAALNLYLDIVNMFLYILYLVSAAKNG</sequence>
<comment type="subcellular location">
    <subcellularLocation>
        <location evidence="1">Membrane</location>
        <topology evidence="1">Multi-pass membrane protein</topology>
    </subcellularLocation>
</comment>
<gene>
    <name evidence="7" type="primary">LOC118403755</name>
</gene>
<evidence type="ECO:0000256" key="2">
    <source>
        <dbReference type="ARBA" id="ARBA00022692"/>
    </source>
</evidence>
<dbReference type="PANTHER" id="PTHR23291">
    <property type="entry name" value="BAX INHIBITOR-RELATED"/>
    <property type="match status" value="1"/>
</dbReference>
<keyword evidence="6" id="KW-1185">Reference proteome</keyword>
<evidence type="ECO:0000313" key="6">
    <source>
        <dbReference type="Proteomes" id="UP000001554"/>
    </source>
</evidence>
<feature type="transmembrane region" description="Helical" evidence="5">
    <location>
        <begin position="30"/>
        <end position="51"/>
    </location>
</feature>
<feature type="transmembrane region" description="Helical" evidence="5">
    <location>
        <begin position="118"/>
        <end position="138"/>
    </location>
</feature>
<organism evidence="6 7">
    <name type="scientific">Branchiostoma floridae</name>
    <name type="common">Florida lancelet</name>
    <name type="synonym">Amphioxus</name>
    <dbReference type="NCBI Taxonomy" id="7739"/>
    <lineage>
        <taxon>Eukaryota</taxon>
        <taxon>Metazoa</taxon>
        <taxon>Chordata</taxon>
        <taxon>Cephalochordata</taxon>
        <taxon>Leptocardii</taxon>
        <taxon>Amphioxiformes</taxon>
        <taxon>Branchiostomatidae</taxon>
        <taxon>Branchiostoma</taxon>
    </lineage>
</organism>
<keyword evidence="4 5" id="KW-0472">Membrane</keyword>
<name>A0A9J7KE34_BRAFL</name>
<reference evidence="6" key="1">
    <citation type="journal article" date="2020" name="Nat. Ecol. Evol.">
        <title>Deeply conserved synteny resolves early events in vertebrate evolution.</title>
        <authorList>
            <person name="Simakov O."/>
            <person name="Marletaz F."/>
            <person name="Yue J.X."/>
            <person name="O'Connell B."/>
            <person name="Jenkins J."/>
            <person name="Brandt A."/>
            <person name="Calef R."/>
            <person name="Tung C.H."/>
            <person name="Huang T.K."/>
            <person name="Schmutz J."/>
            <person name="Satoh N."/>
            <person name="Yu J.K."/>
            <person name="Putnam N.H."/>
            <person name="Green R.E."/>
            <person name="Rokhsar D.S."/>
        </authorList>
    </citation>
    <scope>NUCLEOTIDE SEQUENCE [LARGE SCALE GENOMIC DNA]</scope>
    <source>
        <strain evidence="6">S238N-H82</strain>
    </source>
</reference>
<dbReference type="OMA" id="WGGFLCI"/>
<dbReference type="CDD" id="cd10428">
    <property type="entry name" value="LFG_like"/>
    <property type="match status" value="1"/>
</dbReference>
<comment type="similarity">
    <text evidence="5">Belongs to the BI1 family.</text>
</comment>
<feature type="transmembrane region" description="Helical" evidence="5">
    <location>
        <begin position="63"/>
        <end position="82"/>
    </location>
</feature>
<dbReference type="GO" id="GO:0016020">
    <property type="term" value="C:membrane"/>
    <property type="evidence" value="ECO:0000318"/>
    <property type="project" value="GO_Central"/>
</dbReference>
<dbReference type="PANTHER" id="PTHR23291:SF47">
    <property type="entry name" value="TRANSMEMBRANE BAX INHIBITOR MOTIF CONTAINING 7"/>
    <property type="match status" value="1"/>
</dbReference>
<dbReference type="RefSeq" id="XP_035658444.1">
    <property type="nucleotide sequence ID" value="XM_035802551.1"/>
</dbReference>
<protein>
    <submittedName>
        <fullName evidence="7">Protein lifeguard 1-like</fullName>
    </submittedName>
</protein>
<evidence type="ECO:0000256" key="5">
    <source>
        <dbReference type="RuleBase" id="RU004379"/>
    </source>
</evidence>
<feature type="transmembrane region" description="Helical" evidence="5">
    <location>
        <begin position="89"/>
        <end position="112"/>
    </location>
</feature>
<feature type="transmembrane region" description="Helical" evidence="5">
    <location>
        <begin position="175"/>
        <end position="191"/>
    </location>
</feature>
<dbReference type="AlphaFoldDB" id="A0A9J7KE34"/>
<dbReference type="InterPro" id="IPR006214">
    <property type="entry name" value="Bax_inhibitor_1-related"/>
</dbReference>